<keyword evidence="4" id="KW-1185">Reference proteome</keyword>
<feature type="domain" description="LysM" evidence="2">
    <location>
        <begin position="438"/>
        <end position="482"/>
    </location>
</feature>
<dbReference type="SUPFAM" id="SSF54106">
    <property type="entry name" value="LysM domain"/>
    <property type="match status" value="2"/>
</dbReference>
<dbReference type="InterPro" id="IPR018392">
    <property type="entry name" value="LysM"/>
</dbReference>
<dbReference type="SMART" id="SM00257">
    <property type="entry name" value="LysM"/>
    <property type="match status" value="2"/>
</dbReference>
<gene>
    <name evidence="3" type="ORF">SAMN05444412_104297</name>
</gene>
<evidence type="ECO:0000259" key="2">
    <source>
        <dbReference type="PROSITE" id="PS51782"/>
    </source>
</evidence>
<evidence type="ECO:0000313" key="3">
    <source>
        <dbReference type="EMBL" id="SDZ01151.1"/>
    </source>
</evidence>
<dbReference type="Proteomes" id="UP000199663">
    <property type="component" value="Unassembled WGS sequence"/>
</dbReference>
<dbReference type="PANTHER" id="PTHR37423">
    <property type="entry name" value="SOLUBLE LYTIC MUREIN TRANSGLYCOSYLASE-RELATED"/>
    <property type="match status" value="1"/>
</dbReference>
<proteinExistence type="inferred from homology"/>
<dbReference type="InterPro" id="IPR036779">
    <property type="entry name" value="LysM_dom_sf"/>
</dbReference>
<evidence type="ECO:0000313" key="4">
    <source>
        <dbReference type="Proteomes" id="UP000199663"/>
    </source>
</evidence>
<dbReference type="SUPFAM" id="SSF53955">
    <property type="entry name" value="Lysozyme-like"/>
    <property type="match status" value="1"/>
</dbReference>
<feature type="domain" description="LysM" evidence="2">
    <location>
        <begin position="369"/>
        <end position="412"/>
    </location>
</feature>
<name>A0A1H3PJA8_9BACT</name>
<dbReference type="InterPro" id="IPR000189">
    <property type="entry name" value="Transglyc_AS"/>
</dbReference>
<reference evidence="3 4" key="1">
    <citation type="submission" date="2016-10" db="EMBL/GenBank/DDBJ databases">
        <authorList>
            <person name="Varghese N."/>
            <person name="Submissions S."/>
        </authorList>
    </citation>
    <scope>NUCLEOTIDE SEQUENCE [LARGE SCALE GENOMIC DNA]</scope>
    <source>
        <strain evidence="3 4">DSM 17997</strain>
    </source>
</reference>
<dbReference type="PROSITE" id="PS00922">
    <property type="entry name" value="TRANSGLYCOSYLASE"/>
    <property type="match status" value="1"/>
</dbReference>
<dbReference type="Gene3D" id="1.10.530.10">
    <property type="match status" value="1"/>
</dbReference>
<accession>A0A1H3PJA8</accession>
<dbReference type="InterPro" id="IPR023346">
    <property type="entry name" value="Lysozyme-like_dom_sf"/>
</dbReference>
<dbReference type="InterPro" id="IPR008258">
    <property type="entry name" value="Transglycosylase_SLT_dom_1"/>
</dbReference>
<dbReference type="Gene3D" id="3.10.350.10">
    <property type="entry name" value="LysM domain"/>
    <property type="match status" value="2"/>
</dbReference>
<comment type="similarity">
    <text evidence="1">Belongs to the transglycosylase Slt family.</text>
</comment>
<organism evidence="3 4">
    <name type="scientific">Rhodonellum ikkaensis</name>
    <dbReference type="NCBI Taxonomy" id="336829"/>
    <lineage>
        <taxon>Bacteria</taxon>
        <taxon>Pseudomonadati</taxon>
        <taxon>Bacteroidota</taxon>
        <taxon>Cytophagia</taxon>
        <taxon>Cytophagales</taxon>
        <taxon>Cytophagaceae</taxon>
        <taxon>Rhodonellum</taxon>
    </lineage>
</organism>
<dbReference type="CDD" id="cd00118">
    <property type="entry name" value="LysM"/>
    <property type="match status" value="2"/>
</dbReference>
<evidence type="ECO:0000256" key="1">
    <source>
        <dbReference type="ARBA" id="ARBA00007734"/>
    </source>
</evidence>
<dbReference type="PANTHER" id="PTHR37423:SF2">
    <property type="entry name" value="MEMBRANE-BOUND LYTIC MUREIN TRANSGLYCOSYLASE C"/>
    <property type="match status" value="1"/>
</dbReference>
<protein>
    <submittedName>
        <fullName evidence="3">Membrane-bound lytic murein transglycosylase D</fullName>
    </submittedName>
</protein>
<comment type="caution">
    <text evidence="3">The sequence shown here is derived from an EMBL/GenBank/DDBJ whole genome shotgun (WGS) entry which is preliminary data.</text>
</comment>
<dbReference type="Pfam" id="PF01464">
    <property type="entry name" value="SLT"/>
    <property type="match status" value="1"/>
</dbReference>
<dbReference type="CDD" id="cd16894">
    <property type="entry name" value="MltD-like"/>
    <property type="match status" value="1"/>
</dbReference>
<dbReference type="Pfam" id="PF01476">
    <property type="entry name" value="LysM"/>
    <property type="match status" value="2"/>
</dbReference>
<dbReference type="EMBL" id="FNQC01000004">
    <property type="protein sequence ID" value="SDZ01151.1"/>
    <property type="molecule type" value="Genomic_DNA"/>
</dbReference>
<sequence length="483" mass="54945">MKSKYLTMKKFIPPFFLSLILGLIGGPLVHGQELFLVNNVSIEEETISPKYQFDYIPDFTYQQVATRVGAMETEMSFNLNERIFSFINYFAVRNREYSRMVLERKDIFFPLFEETLARHDMPDDIKFLAIIESGLNPKAKSRVGAMGLWQFMPATGRMYNLHANSDIDDRMDPEMATDAAAKYLKSLYRMFGDWEVALAAYNCGPGNVRKAIRKSGGKKTFEGIYDHLPKETRSYVPQFQAMMYVLRYAEEHNLVLEHPSYPIAYDKILFNQELDLEKFAKMTDICIADLEQLNPSIQNRLIPASHQNLALRIPKSKSDYVTENLNEFSNAVKLTSDRYVALRQPNSINTNKPAVAATTNVSTANQERIPYKVKSGDALGKIAQKHGTTVDNIKSWNNLTSNTIKIGQTLYIFASQKSPDQNIAQNTQRSPSSIENPKVYIVQPGDSLWLISKKLNGIHIDQIKKLNNLNSNQIKPGQKLIIG</sequence>
<dbReference type="PROSITE" id="PS51782">
    <property type="entry name" value="LYSM"/>
    <property type="match status" value="2"/>
</dbReference>